<dbReference type="GeneID" id="63779637"/>
<dbReference type="RefSeq" id="XP_040718693.1">
    <property type="nucleotide sequence ID" value="XM_040863425.1"/>
</dbReference>
<evidence type="ECO:0000313" key="2">
    <source>
        <dbReference type="EMBL" id="ORY68406.1"/>
    </source>
</evidence>
<dbReference type="AlphaFoldDB" id="A0A1Y2EAW5"/>
<gene>
    <name evidence="2" type="ORF">BCR38DRAFT_481897</name>
</gene>
<name>A0A1Y2EAW5_9PEZI</name>
<feature type="region of interest" description="Disordered" evidence="1">
    <location>
        <begin position="46"/>
        <end position="91"/>
    </location>
</feature>
<organism evidence="2 3">
    <name type="scientific">Pseudomassariella vexata</name>
    <dbReference type="NCBI Taxonomy" id="1141098"/>
    <lineage>
        <taxon>Eukaryota</taxon>
        <taxon>Fungi</taxon>
        <taxon>Dikarya</taxon>
        <taxon>Ascomycota</taxon>
        <taxon>Pezizomycotina</taxon>
        <taxon>Sordariomycetes</taxon>
        <taxon>Xylariomycetidae</taxon>
        <taxon>Amphisphaeriales</taxon>
        <taxon>Pseudomassariaceae</taxon>
        <taxon>Pseudomassariella</taxon>
    </lineage>
</organism>
<keyword evidence="3" id="KW-1185">Reference proteome</keyword>
<evidence type="ECO:0000256" key="1">
    <source>
        <dbReference type="SAM" id="MobiDB-lite"/>
    </source>
</evidence>
<dbReference type="OrthoDB" id="4624666at2759"/>
<proteinExistence type="predicted"/>
<dbReference type="EMBL" id="MCFJ01000003">
    <property type="protein sequence ID" value="ORY68406.1"/>
    <property type="molecule type" value="Genomic_DNA"/>
</dbReference>
<feature type="compositionally biased region" description="Low complexity" evidence="1">
    <location>
        <begin position="54"/>
        <end position="67"/>
    </location>
</feature>
<reference evidence="2 3" key="1">
    <citation type="submission" date="2016-07" db="EMBL/GenBank/DDBJ databases">
        <title>Pervasive Adenine N6-methylation of Active Genes in Fungi.</title>
        <authorList>
            <consortium name="DOE Joint Genome Institute"/>
            <person name="Mondo S.J."/>
            <person name="Dannebaum R.O."/>
            <person name="Kuo R.C."/>
            <person name="Labutti K."/>
            <person name="Haridas S."/>
            <person name="Kuo A."/>
            <person name="Salamov A."/>
            <person name="Ahrendt S.R."/>
            <person name="Lipzen A."/>
            <person name="Sullivan W."/>
            <person name="Andreopoulos W.B."/>
            <person name="Clum A."/>
            <person name="Lindquist E."/>
            <person name="Daum C."/>
            <person name="Ramamoorthy G.K."/>
            <person name="Gryganskyi A."/>
            <person name="Culley D."/>
            <person name="Magnuson J.K."/>
            <person name="James T.Y."/>
            <person name="O'Malley M.A."/>
            <person name="Stajich J.E."/>
            <person name="Spatafora J.W."/>
            <person name="Visel A."/>
            <person name="Grigoriev I.V."/>
        </authorList>
    </citation>
    <scope>NUCLEOTIDE SEQUENCE [LARGE SCALE GENOMIC DNA]</scope>
    <source>
        <strain evidence="2 3">CBS 129021</strain>
    </source>
</reference>
<comment type="caution">
    <text evidence="2">The sequence shown here is derived from an EMBL/GenBank/DDBJ whole genome shotgun (WGS) entry which is preliminary data.</text>
</comment>
<dbReference type="InParanoid" id="A0A1Y2EAW5"/>
<accession>A0A1Y2EAW5</accession>
<dbReference type="Proteomes" id="UP000193689">
    <property type="component" value="Unassembled WGS sequence"/>
</dbReference>
<protein>
    <submittedName>
        <fullName evidence="2">Uncharacterized protein</fullName>
    </submittedName>
</protein>
<evidence type="ECO:0000313" key="3">
    <source>
        <dbReference type="Proteomes" id="UP000193689"/>
    </source>
</evidence>
<sequence>MSKAFLKAKEKYDAVINDAGRGDWYCRTNRYGATKHPKGCHEVNKVERVPTRRASSASAGSASSSGSKGTGQQATIKEWSRLKQWMNRPAV</sequence>